<dbReference type="PANTHER" id="PTHR43880:SF9">
    <property type="entry name" value="ALCOHOL DEHYDROGENASE 1"/>
    <property type="match status" value="1"/>
</dbReference>
<evidence type="ECO:0000256" key="7">
    <source>
        <dbReference type="ARBA" id="ARBA00022723"/>
    </source>
</evidence>
<dbReference type="AlphaFoldDB" id="A0A427A603"/>
<evidence type="ECO:0000256" key="11">
    <source>
        <dbReference type="ARBA" id="ARBA00041139"/>
    </source>
</evidence>
<evidence type="ECO:0000256" key="13">
    <source>
        <dbReference type="ARBA" id="ARBA00049243"/>
    </source>
</evidence>
<evidence type="ECO:0000256" key="6">
    <source>
        <dbReference type="ARBA" id="ARBA00022490"/>
    </source>
</evidence>
<name>A0A427A603_ENSVE</name>
<keyword evidence="7" id="KW-0479">Metal-binding</keyword>
<reference evidence="15 16" key="1">
    <citation type="journal article" date="2014" name="Agronomy (Basel)">
        <title>A Draft Genome Sequence for Ensete ventricosum, the Drought-Tolerant Tree Against Hunger.</title>
        <authorList>
            <person name="Harrison J."/>
            <person name="Moore K.A."/>
            <person name="Paszkiewicz K."/>
            <person name="Jones T."/>
            <person name="Grant M."/>
            <person name="Ambacheew D."/>
            <person name="Muzemil S."/>
            <person name="Studholme D.J."/>
        </authorList>
    </citation>
    <scope>NUCLEOTIDE SEQUENCE [LARGE SCALE GENOMIC DNA]</scope>
</reference>
<evidence type="ECO:0000313" key="15">
    <source>
        <dbReference type="EMBL" id="RRT71614.1"/>
    </source>
</evidence>
<proteinExistence type="inferred from homology"/>
<dbReference type="EC" id="1.1.1.1" evidence="5"/>
<comment type="similarity">
    <text evidence="3">Belongs to the zinc-containing alcohol dehydrogenase family.</text>
</comment>
<dbReference type="GO" id="GO:0008270">
    <property type="term" value="F:zinc ion binding"/>
    <property type="evidence" value="ECO:0007669"/>
    <property type="project" value="TreeGrafter"/>
</dbReference>
<dbReference type="Gene3D" id="3.90.180.10">
    <property type="entry name" value="Medium-chain alcohol dehydrogenases, catalytic domain"/>
    <property type="match status" value="1"/>
</dbReference>
<comment type="subunit">
    <text evidence="4">Homodimer.</text>
</comment>
<dbReference type="GO" id="GO:0004022">
    <property type="term" value="F:alcohol dehydrogenase (NAD+) activity"/>
    <property type="evidence" value="ECO:0007669"/>
    <property type="project" value="UniProtKB-EC"/>
</dbReference>
<keyword evidence="6" id="KW-0963">Cytoplasm</keyword>
<comment type="catalytic activity">
    <reaction evidence="12">
        <text>a secondary alcohol + NAD(+) = a ketone + NADH + H(+)</text>
        <dbReference type="Rhea" id="RHEA:10740"/>
        <dbReference type="ChEBI" id="CHEBI:15378"/>
        <dbReference type="ChEBI" id="CHEBI:17087"/>
        <dbReference type="ChEBI" id="CHEBI:35681"/>
        <dbReference type="ChEBI" id="CHEBI:57540"/>
        <dbReference type="ChEBI" id="CHEBI:57945"/>
        <dbReference type="EC" id="1.1.1.1"/>
    </reaction>
</comment>
<dbReference type="Pfam" id="PF00107">
    <property type="entry name" value="ADH_zinc_N"/>
    <property type="match status" value="1"/>
</dbReference>
<feature type="domain" description="Alcohol dehydrogenase-like C-terminal" evidence="14">
    <location>
        <begin position="25"/>
        <end position="156"/>
    </location>
</feature>
<evidence type="ECO:0000259" key="14">
    <source>
        <dbReference type="Pfam" id="PF00107"/>
    </source>
</evidence>
<evidence type="ECO:0000256" key="9">
    <source>
        <dbReference type="ARBA" id="ARBA00023002"/>
    </source>
</evidence>
<dbReference type="InterPro" id="IPR011032">
    <property type="entry name" value="GroES-like_sf"/>
</dbReference>
<keyword evidence="8" id="KW-0862">Zinc</keyword>
<gene>
    <name evidence="15" type="ORF">B296_00027659</name>
</gene>
<dbReference type="SUPFAM" id="SSF50129">
    <property type="entry name" value="GroES-like"/>
    <property type="match status" value="1"/>
</dbReference>
<dbReference type="Proteomes" id="UP000287651">
    <property type="component" value="Unassembled WGS sequence"/>
</dbReference>
<evidence type="ECO:0000313" key="16">
    <source>
        <dbReference type="Proteomes" id="UP000287651"/>
    </source>
</evidence>
<comment type="subcellular location">
    <subcellularLocation>
        <location evidence="2">Cytoplasm</location>
    </subcellularLocation>
</comment>
<protein>
    <recommendedName>
        <fullName evidence="11">Alcohol dehydrogenase 1</fullName>
        <ecNumber evidence="5">1.1.1.1</ecNumber>
    </recommendedName>
</protein>
<sequence length="199" mass="21386">VGYGAAVNVAKPPKGSTVAVFGLGAVGLAAAEGARASGASRIIGVDLNPKRFEEAKKFGVTEFVNPTDYDIPVQEVLAEMTNGGVDRSIECSGSTSAMISAFECVHDGWGVAVLVGVPHKDAVFKTHPVNFLVERTLKGTFYGNYKPRSDIPAVVEKYMAKELELEKFITHSVPFSEINKAFDYMLKGESLRCIIHMDG</sequence>
<comment type="caution">
    <text evidence="15">The sequence shown here is derived from an EMBL/GenBank/DDBJ whole genome shotgun (WGS) entry which is preliminary data.</text>
</comment>
<evidence type="ECO:0000256" key="4">
    <source>
        <dbReference type="ARBA" id="ARBA00011738"/>
    </source>
</evidence>
<dbReference type="GO" id="GO:0051903">
    <property type="term" value="F:S-(hydroxymethyl)glutathione dehydrogenase [NAD(P)+] activity"/>
    <property type="evidence" value="ECO:0007669"/>
    <property type="project" value="TreeGrafter"/>
</dbReference>
<keyword evidence="10" id="KW-0520">NAD</keyword>
<dbReference type="PANTHER" id="PTHR43880">
    <property type="entry name" value="ALCOHOL DEHYDROGENASE"/>
    <property type="match status" value="1"/>
</dbReference>
<dbReference type="SUPFAM" id="SSF51735">
    <property type="entry name" value="NAD(P)-binding Rossmann-fold domains"/>
    <property type="match status" value="1"/>
</dbReference>
<evidence type="ECO:0000256" key="12">
    <source>
        <dbReference type="ARBA" id="ARBA00049164"/>
    </source>
</evidence>
<dbReference type="GO" id="GO:0046294">
    <property type="term" value="P:formaldehyde catabolic process"/>
    <property type="evidence" value="ECO:0007669"/>
    <property type="project" value="TreeGrafter"/>
</dbReference>
<accession>A0A427A603</accession>
<evidence type="ECO:0000256" key="8">
    <source>
        <dbReference type="ARBA" id="ARBA00022833"/>
    </source>
</evidence>
<keyword evidence="9" id="KW-0560">Oxidoreductase</keyword>
<comment type="catalytic activity">
    <reaction evidence="13">
        <text>a primary alcohol + NAD(+) = an aldehyde + NADH + H(+)</text>
        <dbReference type="Rhea" id="RHEA:10736"/>
        <dbReference type="ChEBI" id="CHEBI:15378"/>
        <dbReference type="ChEBI" id="CHEBI:15734"/>
        <dbReference type="ChEBI" id="CHEBI:17478"/>
        <dbReference type="ChEBI" id="CHEBI:57540"/>
        <dbReference type="ChEBI" id="CHEBI:57945"/>
        <dbReference type="EC" id="1.1.1.1"/>
    </reaction>
</comment>
<evidence type="ECO:0000256" key="2">
    <source>
        <dbReference type="ARBA" id="ARBA00004496"/>
    </source>
</evidence>
<evidence type="ECO:0000256" key="5">
    <source>
        <dbReference type="ARBA" id="ARBA00013190"/>
    </source>
</evidence>
<dbReference type="Gene3D" id="3.40.50.720">
    <property type="entry name" value="NAD(P)-binding Rossmann-like Domain"/>
    <property type="match status" value="1"/>
</dbReference>
<dbReference type="GO" id="GO:0005829">
    <property type="term" value="C:cytosol"/>
    <property type="evidence" value="ECO:0007669"/>
    <property type="project" value="TreeGrafter"/>
</dbReference>
<dbReference type="InterPro" id="IPR013149">
    <property type="entry name" value="ADH-like_C"/>
</dbReference>
<dbReference type="EMBL" id="AMZH03003658">
    <property type="protein sequence ID" value="RRT71614.1"/>
    <property type="molecule type" value="Genomic_DNA"/>
</dbReference>
<evidence type="ECO:0000256" key="3">
    <source>
        <dbReference type="ARBA" id="ARBA00008072"/>
    </source>
</evidence>
<comment type="cofactor">
    <cofactor evidence="1">
        <name>Zn(2+)</name>
        <dbReference type="ChEBI" id="CHEBI:29105"/>
    </cofactor>
</comment>
<evidence type="ECO:0000256" key="10">
    <source>
        <dbReference type="ARBA" id="ARBA00023027"/>
    </source>
</evidence>
<dbReference type="FunFam" id="3.40.50.720:FF:001292">
    <property type="entry name" value="Alcohol dehydrogenase class-P"/>
    <property type="match status" value="1"/>
</dbReference>
<dbReference type="InterPro" id="IPR036291">
    <property type="entry name" value="NAD(P)-bd_dom_sf"/>
</dbReference>
<feature type="non-terminal residue" evidence="15">
    <location>
        <position position="1"/>
    </location>
</feature>
<evidence type="ECO:0000256" key="1">
    <source>
        <dbReference type="ARBA" id="ARBA00001947"/>
    </source>
</evidence>
<organism evidence="15 16">
    <name type="scientific">Ensete ventricosum</name>
    <name type="common">Abyssinian banana</name>
    <name type="synonym">Musa ensete</name>
    <dbReference type="NCBI Taxonomy" id="4639"/>
    <lineage>
        <taxon>Eukaryota</taxon>
        <taxon>Viridiplantae</taxon>
        <taxon>Streptophyta</taxon>
        <taxon>Embryophyta</taxon>
        <taxon>Tracheophyta</taxon>
        <taxon>Spermatophyta</taxon>
        <taxon>Magnoliopsida</taxon>
        <taxon>Liliopsida</taxon>
        <taxon>Zingiberales</taxon>
        <taxon>Musaceae</taxon>
        <taxon>Ensete</taxon>
    </lineage>
</organism>